<keyword evidence="2" id="KW-1185">Reference proteome</keyword>
<name>A0A5B2VUT7_9BACT</name>
<accession>A0A5B2VUT7</accession>
<reference evidence="1 2" key="2">
    <citation type="submission" date="2019-09" db="EMBL/GenBank/DDBJ databases">
        <authorList>
            <person name="Jin C."/>
        </authorList>
    </citation>
    <scope>NUCLEOTIDE SEQUENCE [LARGE SCALE GENOMIC DNA]</scope>
    <source>
        <strain evidence="1 2">BN140078</strain>
    </source>
</reference>
<sequence>MTYTVNDIELDQFWYADRSLAVFYFIKDDLHKKGLLLPESSLSQALKEIGLVKDYNVNTAEVRLGNMAPYITLTNYMENYLDEELAEKLVINYLNNKTSKP</sequence>
<dbReference type="EMBL" id="VUOC01000002">
    <property type="protein sequence ID" value="KAA2242835.1"/>
    <property type="molecule type" value="Genomic_DNA"/>
</dbReference>
<dbReference type="AlphaFoldDB" id="A0A5B2VUT7"/>
<reference evidence="1 2" key="1">
    <citation type="submission" date="2019-09" db="EMBL/GenBank/DDBJ databases">
        <title>Chitinophaga ginsengihumi sp. nov., isolated from soil of ginseng rhizosphere.</title>
        <authorList>
            <person name="Lee J."/>
        </authorList>
    </citation>
    <scope>NUCLEOTIDE SEQUENCE [LARGE SCALE GENOMIC DNA]</scope>
    <source>
        <strain evidence="1 2">BN140078</strain>
    </source>
</reference>
<evidence type="ECO:0000313" key="2">
    <source>
        <dbReference type="Proteomes" id="UP000324611"/>
    </source>
</evidence>
<dbReference type="RefSeq" id="WP_149837711.1">
    <property type="nucleotide sequence ID" value="NZ_VUOC01000002.1"/>
</dbReference>
<gene>
    <name evidence="1" type="ORF">F0L74_09915</name>
</gene>
<comment type="caution">
    <text evidence="1">The sequence shown here is derived from an EMBL/GenBank/DDBJ whole genome shotgun (WGS) entry which is preliminary data.</text>
</comment>
<dbReference type="Proteomes" id="UP000324611">
    <property type="component" value="Unassembled WGS sequence"/>
</dbReference>
<evidence type="ECO:0000313" key="1">
    <source>
        <dbReference type="EMBL" id="KAA2242835.1"/>
    </source>
</evidence>
<proteinExistence type="predicted"/>
<organism evidence="1 2">
    <name type="scientific">Chitinophaga agrisoli</name>
    <dbReference type="NCBI Taxonomy" id="2607653"/>
    <lineage>
        <taxon>Bacteria</taxon>
        <taxon>Pseudomonadati</taxon>
        <taxon>Bacteroidota</taxon>
        <taxon>Chitinophagia</taxon>
        <taxon>Chitinophagales</taxon>
        <taxon>Chitinophagaceae</taxon>
        <taxon>Chitinophaga</taxon>
    </lineage>
</organism>
<protein>
    <submittedName>
        <fullName evidence="1">Uncharacterized protein</fullName>
    </submittedName>
</protein>